<dbReference type="GO" id="GO:0016740">
    <property type="term" value="F:transferase activity"/>
    <property type="evidence" value="ECO:0007669"/>
    <property type="project" value="UniProtKB-KW"/>
</dbReference>
<evidence type="ECO:0000313" key="2">
    <source>
        <dbReference type="Proteomes" id="UP000265520"/>
    </source>
</evidence>
<dbReference type="EMBL" id="LXQA010160678">
    <property type="protein sequence ID" value="MCI27657.1"/>
    <property type="molecule type" value="Genomic_DNA"/>
</dbReference>
<reference evidence="1 2" key="1">
    <citation type="journal article" date="2018" name="Front. Plant Sci.">
        <title>Red Clover (Trifolium pratense) and Zigzag Clover (T. medium) - A Picture of Genomic Similarities and Differences.</title>
        <authorList>
            <person name="Dluhosova J."/>
            <person name="Istvanek J."/>
            <person name="Nedelnik J."/>
            <person name="Repkova J."/>
        </authorList>
    </citation>
    <scope>NUCLEOTIDE SEQUENCE [LARGE SCALE GENOMIC DNA]</scope>
    <source>
        <strain evidence="2">cv. 10/8</strain>
        <tissue evidence="1">Leaf</tissue>
    </source>
</reference>
<keyword evidence="2" id="KW-1185">Reference proteome</keyword>
<dbReference type="AlphaFoldDB" id="A0A392QUH8"/>
<accession>A0A392QUH8</accession>
<sequence length="169" mass="19166">MVEKVNIPIIEEDEGMHNYANSSLVFDGVSELEKKDVGKNNSLELDNVGSKESFMAILAKESKVDFSVKRFLEAKRGISTISLLEKSKNVDSMEHDRVDFGTSQRTTSSTNLTHHEKSPQKIKLFASVKSTAVNVTVRKMRCNMPPKSRMLIHEMNHLLERRRVSSRAM</sequence>
<keyword evidence="1" id="KW-0808">Transferase</keyword>
<feature type="non-terminal residue" evidence="1">
    <location>
        <position position="169"/>
    </location>
</feature>
<comment type="caution">
    <text evidence="1">The sequence shown here is derived from an EMBL/GenBank/DDBJ whole genome shotgun (WGS) entry which is preliminary data.</text>
</comment>
<proteinExistence type="predicted"/>
<evidence type="ECO:0000313" key="1">
    <source>
        <dbReference type="EMBL" id="MCI27657.1"/>
    </source>
</evidence>
<dbReference type="Proteomes" id="UP000265520">
    <property type="component" value="Unassembled WGS sequence"/>
</dbReference>
<protein>
    <submittedName>
        <fullName evidence="1">Putative glycosyltransferase</fullName>
    </submittedName>
</protein>
<organism evidence="1 2">
    <name type="scientific">Trifolium medium</name>
    <dbReference type="NCBI Taxonomy" id="97028"/>
    <lineage>
        <taxon>Eukaryota</taxon>
        <taxon>Viridiplantae</taxon>
        <taxon>Streptophyta</taxon>
        <taxon>Embryophyta</taxon>
        <taxon>Tracheophyta</taxon>
        <taxon>Spermatophyta</taxon>
        <taxon>Magnoliopsida</taxon>
        <taxon>eudicotyledons</taxon>
        <taxon>Gunneridae</taxon>
        <taxon>Pentapetalae</taxon>
        <taxon>rosids</taxon>
        <taxon>fabids</taxon>
        <taxon>Fabales</taxon>
        <taxon>Fabaceae</taxon>
        <taxon>Papilionoideae</taxon>
        <taxon>50 kb inversion clade</taxon>
        <taxon>NPAAA clade</taxon>
        <taxon>Hologalegina</taxon>
        <taxon>IRL clade</taxon>
        <taxon>Trifolieae</taxon>
        <taxon>Trifolium</taxon>
    </lineage>
</organism>
<name>A0A392QUH8_9FABA</name>